<sequence>MSQDSDRYSAFPQRWDPWEDRTAARTNGETACMGTERLATRIVPLPRPAVQLFGTRRGSGPHHVDLSDPGYPQRRSCKHPGSQPQCEVSSAVRSVRHRFAGRQLRRSIPEPVAKLEHRVPS</sequence>
<keyword evidence="3" id="KW-1185">Reference proteome</keyword>
<dbReference type="EMBL" id="KZ857524">
    <property type="protein sequence ID" value="RDX41081.1"/>
    <property type="molecule type" value="Genomic_DNA"/>
</dbReference>
<feature type="region of interest" description="Disordered" evidence="1">
    <location>
        <begin position="52"/>
        <end position="90"/>
    </location>
</feature>
<reference evidence="2 3" key="1">
    <citation type="journal article" date="2018" name="Biotechnol. Biofuels">
        <title>Integrative visual omics of the white-rot fungus Polyporus brumalis exposes the biotechnological potential of its oxidative enzymes for delignifying raw plant biomass.</title>
        <authorList>
            <person name="Miyauchi S."/>
            <person name="Rancon A."/>
            <person name="Drula E."/>
            <person name="Hage H."/>
            <person name="Chaduli D."/>
            <person name="Favel A."/>
            <person name="Grisel S."/>
            <person name="Henrissat B."/>
            <person name="Herpoel-Gimbert I."/>
            <person name="Ruiz-Duenas F.J."/>
            <person name="Chevret D."/>
            <person name="Hainaut M."/>
            <person name="Lin J."/>
            <person name="Wang M."/>
            <person name="Pangilinan J."/>
            <person name="Lipzen A."/>
            <person name="Lesage-Meessen L."/>
            <person name="Navarro D."/>
            <person name="Riley R."/>
            <person name="Grigoriev I.V."/>
            <person name="Zhou S."/>
            <person name="Raouche S."/>
            <person name="Rosso M.N."/>
        </authorList>
    </citation>
    <scope>NUCLEOTIDE SEQUENCE [LARGE SCALE GENOMIC DNA]</scope>
    <source>
        <strain evidence="2 3">BRFM 1820</strain>
    </source>
</reference>
<proteinExistence type="predicted"/>
<name>A0A371CLC0_9APHY</name>
<accession>A0A371CLC0</accession>
<evidence type="ECO:0000313" key="3">
    <source>
        <dbReference type="Proteomes" id="UP000256964"/>
    </source>
</evidence>
<evidence type="ECO:0000256" key="1">
    <source>
        <dbReference type="SAM" id="MobiDB-lite"/>
    </source>
</evidence>
<gene>
    <name evidence="2" type="ORF">OH76DRAFT_252652</name>
</gene>
<organism evidence="2 3">
    <name type="scientific">Lentinus brumalis</name>
    <dbReference type="NCBI Taxonomy" id="2498619"/>
    <lineage>
        <taxon>Eukaryota</taxon>
        <taxon>Fungi</taxon>
        <taxon>Dikarya</taxon>
        <taxon>Basidiomycota</taxon>
        <taxon>Agaricomycotina</taxon>
        <taxon>Agaricomycetes</taxon>
        <taxon>Polyporales</taxon>
        <taxon>Polyporaceae</taxon>
        <taxon>Lentinus</taxon>
    </lineage>
</organism>
<feature type="region of interest" description="Disordered" evidence="1">
    <location>
        <begin position="1"/>
        <end position="23"/>
    </location>
</feature>
<dbReference type="Proteomes" id="UP000256964">
    <property type="component" value="Unassembled WGS sequence"/>
</dbReference>
<dbReference type="AlphaFoldDB" id="A0A371CLC0"/>
<evidence type="ECO:0000313" key="2">
    <source>
        <dbReference type="EMBL" id="RDX41081.1"/>
    </source>
</evidence>
<protein>
    <submittedName>
        <fullName evidence="2">Uncharacterized protein</fullName>
    </submittedName>
</protein>